<protein>
    <submittedName>
        <fullName evidence="2">Uncharacterized protein</fullName>
    </submittedName>
</protein>
<keyword evidence="1" id="KW-0472">Membrane</keyword>
<evidence type="ECO:0000313" key="3">
    <source>
        <dbReference type="Proteomes" id="UP000799750"/>
    </source>
</evidence>
<reference evidence="2" key="1">
    <citation type="journal article" date="2020" name="Stud. Mycol.">
        <title>101 Dothideomycetes genomes: a test case for predicting lifestyles and emergence of pathogens.</title>
        <authorList>
            <person name="Haridas S."/>
            <person name="Albert R."/>
            <person name="Binder M."/>
            <person name="Bloem J."/>
            <person name="Labutti K."/>
            <person name="Salamov A."/>
            <person name="Andreopoulos B."/>
            <person name="Baker S."/>
            <person name="Barry K."/>
            <person name="Bills G."/>
            <person name="Bluhm B."/>
            <person name="Cannon C."/>
            <person name="Castanera R."/>
            <person name="Culley D."/>
            <person name="Daum C."/>
            <person name="Ezra D."/>
            <person name="Gonzalez J."/>
            <person name="Henrissat B."/>
            <person name="Kuo A."/>
            <person name="Liang C."/>
            <person name="Lipzen A."/>
            <person name="Lutzoni F."/>
            <person name="Magnuson J."/>
            <person name="Mondo S."/>
            <person name="Nolan M."/>
            <person name="Ohm R."/>
            <person name="Pangilinan J."/>
            <person name="Park H.-J."/>
            <person name="Ramirez L."/>
            <person name="Alfaro M."/>
            <person name="Sun H."/>
            <person name="Tritt A."/>
            <person name="Yoshinaga Y."/>
            <person name="Zwiers L.-H."/>
            <person name="Turgeon B."/>
            <person name="Goodwin S."/>
            <person name="Spatafora J."/>
            <person name="Crous P."/>
            <person name="Grigoriev I."/>
        </authorList>
    </citation>
    <scope>NUCLEOTIDE SEQUENCE</scope>
    <source>
        <strain evidence="2">CBS 269.34</strain>
    </source>
</reference>
<sequence>MSYFDILVEEGYTVLVENLTNPLTWSLLLKPDTILVTRRIRKYVLNGDTTEAWRLKESYKDTFAMEAIAAAIIAQIAITMPGLADFGNIHWTATAFAYTSLVSGLLSTFFSFYVQQILSDLHRPEDVQEWLTSPRKTPLDRLLSKISARHRRWQEAQAAKSENAVDRIPSITAAAALTAPSRLLAFSIVTLFVALGVYLGSVYTANLGTLKGPNGNLAVLLFFIVFTTWAIVEVFLPLNTKQVEQIAGLPNLSGRPSTGIRSNQVDAETSAATANSGGTSDTDAVIRRALEASIHAQEESLKAQKALLRLLL</sequence>
<dbReference type="Proteomes" id="UP000799750">
    <property type="component" value="Unassembled WGS sequence"/>
</dbReference>
<evidence type="ECO:0000313" key="2">
    <source>
        <dbReference type="EMBL" id="KAF2497308.1"/>
    </source>
</evidence>
<dbReference type="OrthoDB" id="4941332at2759"/>
<feature type="transmembrane region" description="Helical" evidence="1">
    <location>
        <begin position="95"/>
        <end position="114"/>
    </location>
</feature>
<name>A0A6A6QXW8_9PEZI</name>
<evidence type="ECO:0000256" key="1">
    <source>
        <dbReference type="SAM" id="Phobius"/>
    </source>
</evidence>
<dbReference type="EMBL" id="MU004186">
    <property type="protein sequence ID" value="KAF2497308.1"/>
    <property type="molecule type" value="Genomic_DNA"/>
</dbReference>
<feature type="transmembrane region" description="Helical" evidence="1">
    <location>
        <begin position="217"/>
        <end position="236"/>
    </location>
</feature>
<keyword evidence="1" id="KW-0812">Transmembrane</keyword>
<feature type="transmembrane region" description="Helical" evidence="1">
    <location>
        <begin position="183"/>
        <end position="205"/>
    </location>
</feature>
<accession>A0A6A6QXW8</accession>
<organism evidence="2 3">
    <name type="scientific">Lophium mytilinum</name>
    <dbReference type="NCBI Taxonomy" id="390894"/>
    <lineage>
        <taxon>Eukaryota</taxon>
        <taxon>Fungi</taxon>
        <taxon>Dikarya</taxon>
        <taxon>Ascomycota</taxon>
        <taxon>Pezizomycotina</taxon>
        <taxon>Dothideomycetes</taxon>
        <taxon>Pleosporomycetidae</taxon>
        <taxon>Mytilinidiales</taxon>
        <taxon>Mytilinidiaceae</taxon>
        <taxon>Lophium</taxon>
    </lineage>
</organism>
<keyword evidence="1" id="KW-1133">Transmembrane helix</keyword>
<dbReference type="AlphaFoldDB" id="A0A6A6QXW8"/>
<proteinExistence type="predicted"/>
<keyword evidence="3" id="KW-1185">Reference proteome</keyword>
<gene>
    <name evidence="2" type="ORF">BU16DRAFT_536981</name>
</gene>
<feature type="transmembrane region" description="Helical" evidence="1">
    <location>
        <begin position="63"/>
        <end position="83"/>
    </location>
</feature>